<comment type="caution">
    <text evidence="2">The sequence shown here is derived from an EMBL/GenBank/DDBJ whole genome shotgun (WGS) entry which is preliminary data.</text>
</comment>
<keyword evidence="1" id="KW-0472">Membrane</keyword>
<evidence type="ECO:0000256" key="1">
    <source>
        <dbReference type="SAM" id="Phobius"/>
    </source>
</evidence>
<accession>A0A923NIH7</accession>
<dbReference type="AlphaFoldDB" id="A0A923NIH7"/>
<name>A0A923NIH7_9FIRM</name>
<keyword evidence="3" id="KW-1185">Reference proteome</keyword>
<feature type="transmembrane region" description="Helical" evidence="1">
    <location>
        <begin position="323"/>
        <end position="340"/>
    </location>
</feature>
<keyword evidence="1" id="KW-0812">Transmembrane</keyword>
<protein>
    <submittedName>
        <fullName evidence="2">ABC transporter permease</fullName>
    </submittedName>
</protein>
<feature type="transmembrane region" description="Helical" evidence="1">
    <location>
        <begin position="294"/>
        <end position="316"/>
    </location>
</feature>
<reference evidence="2" key="1">
    <citation type="submission" date="2020-08" db="EMBL/GenBank/DDBJ databases">
        <title>Genome public.</title>
        <authorList>
            <person name="Liu C."/>
            <person name="Sun Q."/>
        </authorList>
    </citation>
    <scope>NUCLEOTIDE SEQUENCE</scope>
    <source>
        <strain evidence="2">BX12</strain>
    </source>
</reference>
<sequence length="410" mass="46248">MTYYELKKVFVKTSSKAALGTLLILLIVFSFLSVNNMTYVDENGETEKGRTAAVNLRQEKERWEGPLTEETVARVIRENSRINQSREARSEDVQEQNKAYSRTQGYEDIRLLIDSAFGGFGGFDYYRIDSLKAEDAEEFYAKRTENLKAWLADENGGAGRFTKEEQQYLLQRYEAMPIPLYYEAADGWDKLFERLPSLLMILVLILGFLVSGIFPCESQLKADSVFYASFHGRRKAVRAKLGAGFLLVTMVYWAAALIYTAAVLGFLGAGGMDCRIQTAFISWESFYNLTFGQLYLLCVAGGYLGSLFTAFLAMLIGAKTKSAVVSVIVPFILLLIPMFLTNVELPALDQIKPLLPNQLVQINFLVEEFRLYSIGDQITGAPQILFPLYLALTALICPMLYRLFRKAEVK</sequence>
<proteinExistence type="predicted"/>
<dbReference type="EMBL" id="JACRYT010000001">
    <property type="protein sequence ID" value="MBC6678510.1"/>
    <property type="molecule type" value="Genomic_DNA"/>
</dbReference>
<gene>
    <name evidence="2" type="ORF">H9L42_01535</name>
</gene>
<feature type="transmembrane region" description="Helical" evidence="1">
    <location>
        <begin position="384"/>
        <end position="404"/>
    </location>
</feature>
<keyword evidence="1" id="KW-1133">Transmembrane helix</keyword>
<feature type="transmembrane region" description="Helical" evidence="1">
    <location>
        <begin position="198"/>
        <end position="220"/>
    </location>
</feature>
<evidence type="ECO:0000313" key="3">
    <source>
        <dbReference type="Proteomes" id="UP000602647"/>
    </source>
</evidence>
<feature type="transmembrane region" description="Helical" evidence="1">
    <location>
        <begin position="241"/>
        <end position="262"/>
    </location>
</feature>
<evidence type="ECO:0000313" key="2">
    <source>
        <dbReference type="EMBL" id="MBC6678510.1"/>
    </source>
</evidence>
<feature type="transmembrane region" description="Helical" evidence="1">
    <location>
        <begin position="17"/>
        <end position="34"/>
    </location>
</feature>
<dbReference type="Proteomes" id="UP000602647">
    <property type="component" value="Unassembled WGS sequence"/>
</dbReference>
<organism evidence="2 3">
    <name type="scientific">Zhenpiania hominis</name>
    <dbReference type="NCBI Taxonomy" id="2763644"/>
    <lineage>
        <taxon>Bacteria</taxon>
        <taxon>Bacillati</taxon>
        <taxon>Bacillota</taxon>
        <taxon>Clostridia</taxon>
        <taxon>Peptostreptococcales</taxon>
        <taxon>Anaerovoracaceae</taxon>
        <taxon>Zhenpiania</taxon>
    </lineage>
</organism>